<keyword evidence="4" id="KW-1185">Reference proteome</keyword>
<dbReference type="EMBL" id="CAXLJM020000046">
    <property type="protein sequence ID" value="CAL8110979.1"/>
    <property type="molecule type" value="Genomic_DNA"/>
</dbReference>
<feature type="compositionally biased region" description="Low complexity" evidence="1">
    <location>
        <begin position="151"/>
        <end position="166"/>
    </location>
</feature>
<comment type="caution">
    <text evidence="3">The sequence shown here is derived from an EMBL/GenBank/DDBJ whole genome shotgun (WGS) entry which is preliminary data.</text>
</comment>
<feature type="region of interest" description="Disordered" evidence="1">
    <location>
        <begin position="1"/>
        <end position="38"/>
    </location>
</feature>
<reference evidence="3 4" key="1">
    <citation type="submission" date="2024-08" db="EMBL/GenBank/DDBJ databases">
        <authorList>
            <person name="Cucini C."/>
            <person name="Frati F."/>
        </authorList>
    </citation>
    <scope>NUCLEOTIDE SEQUENCE [LARGE SCALE GENOMIC DNA]</scope>
</reference>
<evidence type="ECO:0000256" key="1">
    <source>
        <dbReference type="SAM" id="MobiDB-lite"/>
    </source>
</evidence>
<feature type="compositionally biased region" description="Polar residues" evidence="1">
    <location>
        <begin position="167"/>
        <end position="186"/>
    </location>
</feature>
<gene>
    <name evidence="3" type="ORF">ODALV1_LOCUS14613</name>
</gene>
<feature type="region of interest" description="Disordered" evidence="1">
    <location>
        <begin position="129"/>
        <end position="213"/>
    </location>
</feature>
<keyword evidence="2" id="KW-1133">Transmembrane helix</keyword>
<protein>
    <submittedName>
        <fullName evidence="3">Uncharacterized protein</fullName>
    </submittedName>
</protein>
<evidence type="ECO:0000313" key="3">
    <source>
        <dbReference type="EMBL" id="CAL8110979.1"/>
    </source>
</evidence>
<feature type="compositionally biased region" description="Low complexity" evidence="1">
    <location>
        <begin position="19"/>
        <end position="34"/>
    </location>
</feature>
<keyword evidence="2" id="KW-0472">Membrane</keyword>
<organism evidence="3 4">
    <name type="scientific">Orchesella dallaii</name>
    <dbReference type="NCBI Taxonomy" id="48710"/>
    <lineage>
        <taxon>Eukaryota</taxon>
        <taxon>Metazoa</taxon>
        <taxon>Ecdysozoa</taxon>
        <taxon>Arthropoda</taxon>
        <taxon>Hexapoda</taxon>
        <taxon>Collembola</taxon>
        <taxon>Entomobryomorpha</taxon>
        <taxon>Entomobryoidea</taxon>
        <taxon>Orchesellidae</taxon>
        <taxon>Orchesellinae</taxon>
        <taxon>Orchesella</taxon>
    </lineage>
</organism>
<proteinExistence type="predicted"/>
<feature type="compositionally biased region" description="Basic residues" evidence="1">
    <location>
        <begin position="188"/>
        <end position="204"/>
    </location>
</feature>
<evidence type="ECO:0000256" key="2">
    <source>
        <dbReference type="SAM" id="Phobius"/>
    </source>
</evidence>
<keyword evidence="2" id="KW-0812">Transmembrane</keyword>
<dbReference type="Proteomes" id="UP001642540">
    <property type="component" value="Unassembled WGS sequence"/>
</dbReference>
<name>A0ABP1QSC0_9HEXA</name>
<feature type="compositionally biased region" description="Polar residues" evidence="1">
    <location>
        <begin position="131"/>
        <end position="140"/>
    </location>
</feature>
<evidence type="ECO:0000313" key="4">
    <source>
        <dbReference type="Proteomes" id="UP001642540"/>
    </source>
</evidence>
<accession>A0ABP1QSC0</accession>
<sequence>MMMEEVVSEWRTANEDNVSTCSSEDQGSSGSSRRLTSERRLLRFPNMTRVASSTKLKTSVSFGLLIVILIGGSAFGIVYTQTSGDEGVAEGHHEEIRSVAVVPDMEASSDPKAEQRFQPDLDVMLQDAPDISTSRSSVSNYKPIPFKRHASNPGAASSSSLPSATSQRNSTISIQSMESSDNSTITPKPRRKSKGKRRKAHRPRKLPEHAQEKPALSLLLQMKLVQPPTNSYVNYTHCVDTDSGKTIQIGWKAYIYVNTTMAGIDAKRNPFIGYGKDKTYARRTAAECALQTIYPTANLRYEVEDLSNIIKYCDDEENEEGAPSRPNCY</sequence>
<feature type="transmembrane region" description="Helical" evidence="2">
    <location>
        <begin position="59"/>
        <end position="79"/>
    </location>
</feature>